<keyword evidence="3" id="KW-1185">Reference proteome</keyword>
<accession>A0A9D5AM28</accession>
<feature type="compositionally biased region" description="Polar residues" evidence="1">
    <location>
        <begin position="1"/>
        <end position="22"/>
    </location>
</feature>
<dbReference type="AlphaFoldDB" id="A0A9D5AM28"/>
<name>A0A9D5AM28_PEA</name>
<organism evidence="2 3">
    <name type="scientific">Pisum sativum</name>
    <name type="common">Garden pea</name>
    <name type="synonym">Lathyrus oleraceus</name>
    <dbReference type="NCBI Taxonomy" id="3888"/>
    <lineage>
        <taxon>Eukaryota</taxon>
        <taxon>Viridiplantae</taxon>
        <taxon>Streptophyta</taxon>
        <taxon>Embryophyta</taxon>
        <taxon>Tracheophyta</taxon>
        <taxon>Spermatophyta</taxon>
        <taxon>Magnoliopsida</taxon>
        <taxon>eudicotyledons</taxon>
        <taxon>Gunneridae</taxon>
        <taxon>Pentapetalae</taxon>
        <taxon>rosids</taxon>
        <taxon>fabids</taxon>
        <taxon>Fabales</taxon>
        <taxon>Fabaceae</taxon>
        <taxon>Papilionoideae</taxon>
        <taxon>50 kb inversion clade</taxon>
        <taxon>NPAAA clade</taxon>
        <taxon>Hologalegina</taxon>
        <taxon>IRL clade</taxon>
        <taxon>Fabeae</taxon>
        <taxon>Lathyrus</taxon>
    </lineage>
</organism>
<gene>
    <name evidence="2" type="ORF">KIW84_058204</name>
</gene>
<reference evidence="2 3" key="1">
    <citation type="journal article" date="2022" name="Nat. Genet.">
        <title>Improved pea reference genome and pan-genome highlight genomic features and evolutionary characteristics.</title>
        <authorList>
            <person name="Yang T."/>
            <person name="Liu R."/>
            <person name="Luo Y."/>
            <person name="Hu S."/>
            <person name="Wang D."/>
            <person name="Wang C."/>
            <person name="Pandey M.K."/>
            <person name="Ge S."/>
            <person name="Xu Q."/>
            <person name="Li N."/>
            <person name="Li G."/>
            <person name="Huang Y."/>
            <person name="Saxena R.K."/>
            <person name="Ji Y."/>
            <person name="Li M."/>
            <person name="Yan X."/>
            <person name="He Y."/>
            <person name="Liu Y."/>
            <person name="Wang X."/>
            <person name="Xiang C."/>
            <person name="Varshney R.K."/>
            <person name="Ding H."/>
            <person name="Gao S."/>
            <person name="Zong X."/>
        </authorList>
    </citation>
    <scope>NUCLEOTIDE SEQUENCE [LARGE SCALE GENOMIC DNA]</scope>
    <source>
        <strain evidence="2 3">cv. Zhongwan 6</strain>
    </source>
</reference>
<feature type="compositionally biased region" description="Basic residues" evidence="1">
    <location>
        <begin position="128"/>
        <end position="138"/>
    </location>
</feature>
<keyword evidence="2" id="KW-0371">Homeobox</keyword>
<keyword evidence="2" id="KW-0238">DNA-binding</keyword>
<dbReference type="Proteomes" id="UP001058974">
    <property type="component" value="Chromosome 5"/>
</dbReference>
<feature type="region of interest" description="Disordered" evidence="1">
    <location>
        <begin position="59"/>
        <end position="151"/>
    </location>
</feature>
<dbReference type="EMBL" id="JAMSHJ010000005">
    <property type="protein sequence ID" value="KAI5413963.1"/>
    <property type="molecule type" value="Genomic_DNA"/>
</dbReference>
<proteinExistence type="predicted"/>
<evidence type="ECO:0000256" key="1">
    <source>
        <dbReference type="SAM" id="MobiDB-lite"/>
    </source>
</evidence>
<evidence type="ECO:0000313" key="2">
    <source>
        <dbReference type="EMBL" id="KAI5413963.1"/>
    </source>
</evidence>
<protein>
    <submittedName>
        <fullName evidence="2">Homeobox-leucine zipper protein GLABRA 2, variant 2</fullName>
    </submittedName>
</protein>
<comment type="caution">
    <text evidence="2">The sequence shown here is derived from an EMBL/GenBank/DDBJ whole genome shotgun (WGS) entry which is preliminary data.</text>
</comment>
<feature type="compositionally biased region" description="Acidic residues" evidence="1">
    <location>
        <begin position="105"/>
        <end position="123"/>
    </location>
</feature>
<dbReference type="GO" id="GO:0003677">
    <property type="term" value="F:DNA binding"/>
    <property type="evidence" value="ECO:0007669"/>
    <property type="project" value="UniProtKB-KW"/>
</dbReference>
<dbReference type="Gramene" id="Psat05G0820400-T2">
    <property type="protein sequence ID" value="KAI5413963.1"/>
    <property type="gene ID" value="KIW84_058204"/>
</dbReference>
<evidence type="ECO:0000313" key="3">
    <source>
        <dbReference type="Proteomes" id="UP001058974"/>
    </source>
</evidence>
<sequence length="151" mass="16418">MYPTQTSMTQPFKNTHSPQTLSMCPADMSNNPPPAKNFFPSPALSLSLAGIFRHGGAAVEGEGATTSNMEVEEGEEGSTIGGGGGERVEEISSEYSGPSKSKSEEDFDGDEHEDDEEEDEGGDGDNKNKKKKRKKYHRHTAEQIRFMEACV</sequence>
<feature type="region of interest" description="Disordered" evidence="1">
    <location>
        <begin position="1"/>
        <end position="37"/>
    </location>
</feature>